<dbReference type="EMBL" id="CP090034">
    <property type="protein sequence ID" value="UPK95180.1"/>
    <property type="molecule type" value="Genomic_DNA"/>
</dbReference>
<evidence type="ECO:0000313" key="2">
    <source>
        <dbReference type="Proteomes" id="UP000830768"/>
    </source>
</evidence>
<proteinExistence type="predicted"/>
<accession>A0ACD3Z1V6</accession>
<sequence>MAFNSVFKPSKEQPIGAPYTTSLLANTIPPQAILALGGLVQCFLLHFFPLKYALIPTLGGGLFTVLDVTVRFFSNHYMQRVIPGRVSVILPDRATGKPDSVPASAGLVVLHIGARCNHPLGPLAPGFKEFSSYFQDMNDDLKARADELGLISVTSWRGDETLTVNTTMNIYYFRDMDCVSRFAHDVFHRKAWAWYNKGEYPHLGVFHEVYDVPAKSWESIYANMQPTLLGDGQIPCNDKETSETVWVNPLVDAKTPALRGMLRRMGRKDPPSGKDDKVW</sequence>
<reference evidence="1" key="1">
    <citation type="submission" date="2021-11" db="EMBL/GenBank/DDBJ databases">
        <title>Fusarium solani-melongenae Genome sequencing and assembly.</title>
        <authorList>
            <person name="Xie S."/>
            <person name="Huang L."/>
            <person name="Zhang X."/>
        </authorList>
    </citation>
    <scope>NUCLEOTIDE SEQUENCE</scope>
    <source>
        <strain evidence="1">CRI 24-3</strain>
    </source>
</reference>
<gene>
    <name evidence="1" type="ORF">LCI18_006115</name>
</gene>
<keyword evidence="2" id="KW-1185">Reference proteome</keyword>
<protein>
    <submittedName>
        <fullName evidence="1">Uncharacterized protein</fullName>
    </submittedName>
</protein>
<dbReference type="Proteomes" id="UP000830768">
    <property type="component" value="Chromosome 5"/>
</dbReference>
<organism evidence="1 2">
    <name type="scientific">Fusarium solani subsp. cucurbitae</name>
    <name type="common">Neocosmosporum cucurbitae</name>
    <dbReference type="NCBI Taxonomy" id="2747967"/>
    <lineage>
        <taxon>Eukaryota</taxon>
        <taxon>Fungi</taxon>
        <taxon>Dikarya</taxon>
        <taxon>Ascomycota</taxon>
        <taxon>Pezizomycotina</taxon>
        <taxon>Sordariomycetes</taxon>
        <taxon>Hypocreomycetidae</taxon>
        <taxon>Hypocreales</taxon>
        <taxon>Nectriaceae</taxon>
        <taxon>Fusarium</taxon>
        <taxon>Fusarium solani species complex</taxon>
    </lineage>
</organism>
<name>A0ACD3Z1V6_FUSSC</name>
<evidence type="ECO:0000313" key="1">
    <source>
        <dbReference type="EMBL" id="UPK95180.1"/>
    </source>
</evidence>